<organism evidence="1 2">
    <name type="scientific">Bradyrhizobium neotropicale</name>
    <dbReference type="NCBI Taxonomy" id="1497615"/>
    <lineage>
        <taxon>Bacteria</taxon>
        <taxon>Pseudomonadati</taxon>
        <taxon>Pseudomonadota</taxon>
        <taxon>Alphaproteobacteria</taxon>
        <taxon>Hyphomicrobiales</taxon>
        <taxon>Nitrobacteraceae</taxon>
        <taxon>Bradyrhizobium</taxon>
    </lineage>
</organism>
<keyword evidence="2" id="KW-1185">Reference proteome</keyword>
<dbReference type="AlphaFoldDB" id="A0A176YJU2"/>
<protein>
    <submittedName>
        <fullName evidence="1">General secretion pathway protein GspI</fullName>
    </submittedName>
</protein>
<gene>
    <name evidence="1" type="ORF">AXW67_31905</name>
</gene>
<dbReference type="EMBL" id="LSEF01000121">
    <property type="protein sequence ID" value="OAF06582.1"/>
    <property type="molecule type" value="Genomic_DNA"/>
</dbReference>
<dbReference type="RefSeq" id="WP_082908198.1">
    <property type="nucleotide sequence ID" value="NZ_LSEF01000121.1"/>
</dbReference>
<dbReference type="Pfam" id="PF07963">
    <property type="entry name" value="N_methyl"/>
    <property type="match status" value="1"/>
</dbReference>
<accession>A0A176YJU2</accession>
<sequence length="135" mass="14645">MSRNRSSRRRTEAGFTMIEAVVALALVTIVLAAIGTLVATNARGAWKLEQRVALVDTARLVASTLPSAGAPMSEDLRGRVAGHRWQMRVTPFLDDVPVVPDSRFVPQLVELRVQSPSGAVLSLETVRLQARSGDR</sequence>
<name>A0A176YJU2_9BRAD</name>
<reference evidence="1 2" key="1">
    <citation type="submission" date="2016-02" db="EMBL/GenBank/DDBJ databases">
        <title>Draft genome sequence of the strain BR 10247T Bradyrhizobium neotropicale isolated from nodules of Centrolobium paraense.</title>
        <authorList>
            <person name="Simoes-Araujo J.L."/>
            <person name="Barauna A.C."/>
            <person name="Silva K."/>
            <person name="Zilli J.E."/>
        </authorList>
    </citation>
    <scope>NUCLEOTIDE SEQUENCE [LARGE SCALE GENOMIC DNA]</scope>
    <source>
        <strain evidence="1 2">BR 10247</strain>
    </source>
</reference>
<comment type="caution">
    <text evidence="1">The sequence shown here is derived from an EMBL/GenBank/DDBJ whole genome shotgun (WGS) entry which is preliminary data.</text>
</comment>
<dbReference type="InterPro" id="IPR012902">
    <property type="entry name" value="N_methyl_site"/>
</dbReference>
<proteinExistence type="predicted"/>
<evidence type="ECO:0000313" key="2">
    <source>
        <dbReference type="Proteomes" id="UP000077173"/>
    </source>
</evidence>
<evidence type="ECO:0000313" key="1">
    <source>
        <dbReference type="EMBL" id="OAF06582.1"/>
    </source>
</evidence>
<dbReference type="Proteomes" id="UP000077173">
    <property type="component" value="Unassembled WGS sequence"/>
</dbReference>